<keyword evidence="4" id="KW-0808">Transferase</keyword>
<accession>A0ABV5Z6K0</accession>
<reference evidence="5 6" key="1">
    <citation type="submission" date="2024-09" db="EMBL/GenBank/DDBJ databases">
        <authorList>
            <person name="Sun Q."/>
            <person name="Mori K."/>
        </authorList>
    </citation>
    <scope>NUCLEOTIDE SEQUENCE [LARGE SCALE GENOMIC DNA]</scope>
    <source>
        <strain evidence="5 6">ATCC 51285</strain>
    </source>
</reference>
<gene>
    <name evidence="5" type="primary">tusD</name>
    <name evidence="5" type="ORF">ACFFLH_00550</name>
</gene>
<dbReference type="RefSeq" id="WP_035461388.1">
    <property type="nucleotide sequence ID" value="NZ_JAUESS010000002.1"/>
</dbReference>
<comment type="caution">
    <text evidence="5">The sequence shown here is derived from an EMBL/GenBank/DDBJ whole genome shotgun (WGS) entry which is preliminary data.</text>
</comment>
<dbReference type="InterPro" id="IPR017463">
    <property type="entry name" value="Sulphur_relay_TusD/DsrE"/>
</dbReference>
<evidence type="ECO:0000256" key="1">
    <source>
        <dbReference type="ARBA" id="ARBA00004496"/>
    </source>
</evidence>
<evidence type="ECO:0000313" key="6">
    <source>
        <dbReference type="Proteomes" id="UP001589628"/>
    </source>
</evidence>
<dbReference type="SUPFAM" id="SSF75169">
    <property type="entry name" value="DsrEFH-like"/>
    <property type="match status" value="1"/>
</dbReference>
<dbReference type="InterPro" id="IPR003787">
    <property type="entry name" value="Sulphur_relay_DsrE/F-like"/>
</dbReference>
<evidence type="ECO:0000256" key="4">
    <source>
        <dbReference type="ARBA" id="ARBA00022679"/>
    </source>
</evidence>
<dbReference type="InterPro" id="IPR027396">
    <property type="entry name" value="DsrEFH-like"/>
</dbReference>
<name>A0ABV5Z6K0_9GAMM</name>
<dbReference type="NCBIfam" id="TIGR03012">
    <property type="entry name" value="sulf_tusD_dsrE"/>
    <property type="match status" value="1"/>
</dbReference>
<keyword evidence="6" id="KW-1185">Reference proteome</keyword>
<comment type="subcellular location">
    <subcellularLocation>
        <location evidence="1">Cytoplasm</location>
    </subcellularLocation>
</comment>
<dbReference type="Gene3D" id="3.40.1260.10">
    <property type="entry name" value="DsrEFH-like"/>
    <property type="match status" value="1"/>
</dbReference>
<dbReference type="Pfam" id="PF02635">
    <property type="entry name" value="DsrE"/>
    <property type="match status" value="1"/>
</dbReference>
<sequence>MTDNSLSYTLVVTAAPGDNQANHSALAFARALLAKGHQLKRVFFYGAAIHTGNSLQSLPQDEASLLQGWQQLQQQAGTELILCIAAAQRRGVLDSAESQRFGHQQHNIATGFELAGLGQLVDAALETDRLLTFGG</sequence>
<evidence type="ECO:0000256" key="2">
    <source>
        <dbReference type="ARBA" id="ARBA00007067"/>
    </source>
</evidence>
<keyword evidence="3" id="KW-0963">Cytoplasm</keyword>
<dbReference type="PANTHER" id="PTHR34874">
    <property type="entry name" value="PROTEIN YCHN"/>
    <property type="match status" value="1"/>
</dbReference>
<dbReference type="Proteomes" id="UP001589628">
    <property type="component" value="Unassembled WGS sequence"/>
</dbReference>
<proteinExistence type="inferred from homology"/>
<dbReference type="PANTHER" id="PTHR34874:SF3">
    <property type="entry name" value="SULFURTRANSFERASE TUSD"/>
    <property type="match status" value="1"/>
</dbReference>
<evidence type="ECO:0000256" key="3">
    <source>
        <dbReference type="ARBA" id="ARBA00022490"/>
    </source>
</evidence>
<protein>
    <submittedName>
        <fullName evidence="5">Sulfurtransferase complex subunit TusD</fullName>
    </submittedName>
</protein>
<dbReference type="NCBIfam" id="NF001237">
    <property type="entry name" value="PRK00207.1"/>
    <property type="match status" value="1"/>
</dbReference>
<dbReference type="EMBL" id="JBHLZN010000001">
    <property type="protein sequence ID" value="MFB9884904.1"/>
    <property type="molecule type" value="Genomic_DNA"/>
</dbReference>
<evidence type="ECO:0000313" key="5">
    <source>
        <dbReference type="EMBL" id="MFB9884904.1"/>
    </source>
</evidence>
<organism evidence="5 6">
    <name type="scientific">Balneatrix alpica</name>
    <dbReference type="NCBI Taxonomy" id="75684"/>
    <lineage>
        <taxon>Bacteria</taxon>
        <taxon>Pseudomonadati</taxon>
        <taxon>Pseudomonadota</taxon>
        <taxon>Gammaproteobacteria</taxon>
        <taxon>Oceanospirillales</taxon>
        <taxon>Balneatrichaceae</taxon>
        <taxon>Balneatrix</taxon>
    </lineage>
</organism>
<comment type="similarity">
    <text evidence="2">Belongs to the DsrE/TusD family.</text>
</comment>